<dbReference type="GO" id="GO:0006351">
    <property type="term" value="P:DNA-templated transcription"/>
    <property type="evidence" value="ECO:0007669"/>
    <property type="project" value="InterPro"/>
</dbReference>
<keyword evidence="4 6" id="KW-0539">Nucleus</keyword>
<dbReference type="InterPro" id="IPR055207">
    <property type="entry name" value="POLR3C_WHD"/>
</dbReference>
<sequence>MDKIGSLLARKGRLPLRAIAAYTQLKLPRVREGLVVLIQHNLATWAEAPDGRGLVVFYELSIRAVLYRLRLGDVLQVARDLFDQEGQSIVQHVLLWGNLTPTALQQDCLDWPKLSAKRRSTYMRALQGLIRRRYLTAVQHVDTMTADDRAMVLDAEAQQKLNVLPSAAELARVRRQRLERSEAEYQEGTLVGMKRKIADDGDDEALKVRVGSFDMVEEVDLTMAFRVNLERFTLYLRNRRVVEFVHERTNRSGALVVQSLLGACEDKMRATHEELSPPVGLVQITQQLPKDQHIAQDIDLAAGNGGDSGYDLNNGSSATTQDLVRQFLDVLRADTAGIVFRDDLRGAGQFRVSFVRARQQLFDRLLYAYLNNRFGTLSCRVLRILHDKGRLDDRQLAKLALLPVKDLRRHVHELLAHRFVQLQEIPKTAERTPSTCFYLFFASPAASTDACLALHYQEIANLYARITHERKARTRLIAKTQREDVRLDPSLLSSSDRKGLDRLEKIMDLLEVCILRLDRQVLVIRDI</sequence>
<evidence type="ECO:0000259" key="8">
    <source>
        <dbReference type="Pfam" id="PF08221"/>
    </source>
</evidence>
<dbReference type="OrthoDB" id="272392at2759"/>
<comment type="function">
    <text evidence="5 6">DNA-dependent RNA polymerase catalyzes the transcription of DNA into RNA using the four ribonucleoside triphosphates as substrates. Specific core component of RNA polymerase III which synthesizes small RNAs, such as 5S rRNA and tRNAs.</text>
</comment>
<proteinExistence type="inferred from homology"/>
<accession>A0A9W8AD93</accession>
<evidence type="ECO:0000256" key="4">
    <source>
        <dbReference type="ARBA" id="ARBA00023242"/>
    </source>
</evidence>
<name>A0A9W8AD93_9FUNG</name>
<dbReference type="GO" id="GO:0005666">
    <property type="term" value="C:RNA polymerase III complex"/>
    <property type="evidence" value="ECO:0007669"/>
    <property type="project" value="UniProtKB-UniRule"/>
</dbReference>
<dbReference type="InterPro" id="IPR008806">
    <property type="entry name" value="RNA_pol_III_Rpc82_C"/>
</dbReference>
<protein>
    <recommendedName>
        <fullName evidence="6">DNA-directed RNA polymerase III subunit RPC3</fullName>
        <shortName evidence="6">RNA polymerase III subunit C3</shortName>
    </recommendedName>
</protein>
<dbReference type="Proteomes" id="UP001150569">
    <property type="component" value="Unassembled WGS sequence"/>
</dbReference>
<gene>
    <name evidence="10" type="primary">RPC82_2</name>
    <name evidence="10" type="ORF">IWQ60_004980</name>
</gene>
<dbReference type="PANTHER" id="PTHR12949:SF0">
    <property type="entry name" value="DNA-DIRECTED RNA POLYMERASE III SUBUNIT RPC3"/>
    <property type="match status" value="1"/>
</dbReference>
<comment type="caution">
    <text evidence="10">The sequence shown here is derived from an EMBL/GenBank/DDBJ whole genome shotgun (WGS) entry which is preliminary data.</text>
</comment>
<dbReference type="Pfam" id="PF08221">
    <property type="entry name" value="HTH_9"/>
    <property type="match status" value="1"/>
</dbReference>
<dbReference type="PANTHER" id="PTHR12949">
    <property type="entry name" value="RNA POLYMERASE III DNA DIRECTED -RELATED"/>
    <property type="match status" value="1"/>
</dbReference>
<evidence type="ECO:0000256" key="3">
    <source>
        <dbReference type="ARBA" id="ARBA00023163"/>
    </source>
</evidence>
<evidence type="ECO:0000256" key="1">
    <source>
        <dbReference type="ARBA" id="ARBA00004123"/>
    </source>
</evidence>
<keyword evidence="2 6" id="KW-0240">DNA-directed RNA polymerase</keyword>
<evidence type="ECO:0000259" key="7">
    <source>
        <dbReference type="Pfam" id="PF05645"/>
    </source>
</evidence>
<dbReference type="Pfam" id="PF22536">
    <property type="entry name" value="WHD_POLR3C"/>
    <property type="match status" value="1"/>
</dbReference>
<dbReference type="GO" id="GO:0003697">
    <property type="term" value="F:single-stranded DNA binding"/>
    <property type="evidence" value="ECO:0007669"/>
    <property type="project" value="UniProtKB-UniRule"/>
</dbReference>
<evidence type="ECO:0000313" key="10">
    <source>
        <dbReference type="EMBL" id="KAJ1924786.1"/>
    </source>
</evidence>
<comment type="subcellular location">
    <subcellularLocation>
        <location evidence="1 6">Nucleus</location>
    </subcellularLocation>
</comment>
<feature type="domain" description="RNA polymerase III subunit RPC82-related helix-turn-helix" evidence="8">
    <location>
        <begin position="3"/>
        <end position="46"/>
    </location>
</feature>
<dbReference type="InterPro" id="IPR039748">
    <property type="entry name" value="RPC3"/>
</dbReference>
<comment type="subunit">
    <text evidence="6">Component of the RNA polymerase III (Pol III) complex consisting of 17 subunits.</text>
</comment>
<feature type="domain" description="DNA-directed RNA polymerase III subunit RPC3 winged-helix" evidence="9">
    <location>
        <begin position="369"/>
        <end position="441"/>
    </location>
</feature>
<keyword evidence="3 6" id="KW-0804">Transcription</keyword>
<organism evidence="10 11">
    <name type="scientific">Tieghemiomyces parasiticus</name>
    <dbReference type="NCBI Taxonomy" id="78921"/>
    <lineage>
        <taxon>Eukaryota</taxon>
        <taxon>Fungi</taxon>
        <taxon>Fungi incertae sedis</taxon>
        <taxon>Zoopagomycota</taxon>
        <taxon>Kickxellomycotina</taxon>
        <taxon>Dimargaritomycetes</taxon>
        <taxon>Dimargaritales</taxon>
        <taxon>Dimargaritaceae</taxon>
        <taxon>Tieghemiomyces</taxon>
    </lineage>
</organism>
<evidence type="ECO:0000313" key="11">
    <source>
        <dbReference type="Proteomes" id="UP001150569"/>
    </source>
</evidence>
<comment type="similarity">
    <text evidence="6">Belongs to the RNA polymerase beta chain family.</text>
</comment>
<keyword evidence="11" id="KW-1185">Reference proteome</keyword>
<feature type="domain" description="RNA polymerase III Rpc82 C -terminal" evidence="7">
    <location>
        <begin position="126"/>
        <end position="361"/>
    </location>
</feature>
<evidence type="ECO:0000259" key="9">
    <source>
        <dbReference type="Pfam" id="PF22536"/>
    </source>
</evidence>
<dbReference type="AlphaFoldDB" id="A0A9W8AD93"/>
<evidence type="ECO:0000256" key="6">
    <source>
        <dbReference type="RuleBase" id="RU367076"/>
    </source>
</evidence>
<evidence type="ECO:0000256" key="2">
    <source>
        <dbReference type="ARBA" id="ARBA00022478"/>
    </source>
</evidence>
<dbReference type="InterPro" id="IPR036388">
    <property type="entry name" value="WH-like_DNA-bd_sf"/>
</dbReference>
<reference evidence="10" key="1">
    <citation type="submission" date="2022-07" db="EMBL/GenBank/DDBJ databases">
        <title>Phylogenomic reconstructions and comparative analyses of Kickxellomycotina fungi.</title>
        <authorList>
            <person name="Reynolds N.K."/>
            <person name="Stajich J.E."/>
            <person name="Barry K."/>
            <person name="Grigoriev I.V."/>
            <person name="Crous P."/>
            <person name="Smith M.E."/>
        </authorList>
    </citation>
    <scope>NUCLEOTIDE SEQUENCE</scope>
    <source>
        <strain evidence="10">RSA 861</strain>
    </source>
</reference>
<dbReference type="EMBL" id="JANBPT010000254">
    <property type="protein sequence ID" value="KAJ1924786.1"/>
    <property type="molecule type" value="Genomic_DNA"/>
</dbReference>
<dbReference type="InterPro" id="IPR013197">
    <property type="entry name" value="RNA_pol_III_RPC82-rel_HTH"/>
</dbReference>
<dbReference type="Pfam" id="PF05645">
    <property type="entry name" value="RNA_pol_Rpc82"/>
    <property type="match status" value="1"/>
</dbReference>
<dbReference type="Gene3D" id="1.10.10.10">
    <property type="entry name" value="Winged helix-like DNA-binding domain superfamily/Winged helix DNA-binding domain"/>
    <property type="match status" value="4"/>
</dbReference>
<evidence type="ECO:0000256" key="5">
    <source>
        <dbReference type="ARBA" id="ARBA00025127"/>
    </source>
</evidence>